<evidence type="ECO:0000313" key="6">
    <source>
        <dbReference type="Proteomes" id="UP000016933"/>
    </source>
</evidence>
<sequence>MLPYRAAVAAALLAMGVSADQQYCSSQNTGSSNSQGTNIYMSNGLCSDDCRSQYAFAIVSYQSCYCSDYVPSDQESTSSCNQDCPGYPAEQCGNANSGLYGYIALDKAPSGTAGAATASSTQQPTSSTTSTQAPTTSTRATSTSAPSTTKSSATPVTNVIMTTISGAVVTQTVTSTPVVASGSNDQVPLQRNDGLGAGAIAGIVIGVLLGVALVAIIAFLLWRRRRNDDNERQGGSVAGSKKSMTRNVSVLSKAGLLSRNNTRPTSMGERDHDDAHNAGQNSVRHSMLFAGNDGISPVSPLDSSHSGDSRRHSKPMVYDQRLNPSALFANQEANGSRVSMQDTQDYSRPLGVMNPDIRASFESRTSRA</sequence>
<dbReference type="InterPro" id="IPR002889">
    <property type="entry name" value="WSC_carb-bd"/>
</dbReference>
<dbReference type="eggNOG" id="KOG4157">
    <property type="taxonomic scope" value="Eukaryota"/>
</dbReference>
<keyword evidence="6" id="KW-1185">Reference proteome</keyword>
<dbReference type="PROSITE" id="PS51212">
    <property type="entry name" value="WSC"/>
    <property type="match status" value="1"/>
</dbReference>
<feature type="signal peptide" evidence="3">
    <location>
        <begin position="1"/>
        <end position="19"/>
    </location>
</feature>
<evidence type="ECO:0000259" key="4">
    <source>
        <dbReference type="PROSITE" id="PS51212"/>
    </source>
</evidence>
<keyword evidence="2" id="KW-0812">Transmembrane</keyword>
<dbReference type="CDD" id="cd12087">
    <property type="entry name" value="TM_EGFR-like"/>
    <property type="match status" value="1"/>
</dbReference>
<evidence type="ECO:0000256" key="3">
    <source>
        <dbReference type="SAM" id="SignalP"/>
    </source>
</evidence>
<dbReference type="OMA" id="QIDPRMD"/>
<gene>
    <name evidence="5" type="ORF">DOTSEDRAFT_43682</name>
</gene>
<dbReference type="Proteomes" id="UP000016933">
    <property type="component" value="Unassembled WGS sequence"/>
</dbReference>
<feature type="region of interest" description="Disordered" evidence="1">
    <location>
        <begin position="113"/>
        <end position="153"/>
    </location>
</feature>
<feature type="compositionally biased region" description="Basic and acidic residues" evidence="1">
    <location>
        <begin position="359"/>
        <end position="368"/>
    </location>
</feature>
<dbReference type="STRING" id="675120.N1PSG6"/>
<feature type="domain" description="WSC" evidence="4">
    <location>
        <begin position="18"/>
        <end position="105"/>
    </location>
</feature>
<keyword evidence="3" id="KW-0732">Signal</keyword>
<feature type="compositionally biased region" description="Polar residues" evidence="1">
    <location>
        <begin position="331"/>
        <end position="346"/>
    </location>
</feature>
<dbReference type="EMBL" id="KB446538">
    <property type="protein sequence ID" value="EME45310.1"/>
    <property type="molecule type" value="Genomic_DNA"/>
</dbReference>
<proteinExistence type="predicted"/>
<feature type="region of interest" description="Disordered" evidence="1">
    <location>
        <begin position="250"/>
        <end position="279"/>
    </location>
</feature>
<feature type="transmembrane region" description="Helical" evidence="2">
    <location>
        <begin position="195"/>
        <end position="222"/>
    </location>
</feature>
<evidence type="ECO:0000313" key="5">
    <source>
        <dbReference type="EMBL" id="EME45310.1"/>
    </source>
</evidence>
<protein>
    <recommendedName>
        <fullName evidence="4">WSC domain-containing protein</fullName>
    </recommendedName>
</protein>
<feature type="region of interest" description="Disordered" evidence="1">
    <location>
        <begin position="294"/>
        <end position="368"/>
    </location>
</feature>
<dbReference type="PANTHER" id="PTHR16861:SF4">
    <property type="entry name" value="SH3 DOMAIN PROTEIN (AFU_ORTHOLOGUE AFUA_1G13610)"/>
    <property type="match status" value="1"/>
</dbReference>
<reference evidence="6" key="1">
    <citation type="journal article" date="2012" name="PLoS Genet.">
        <title>The genomes of the fungal plant pathogens Cladosporium fulvum and Dothistroma septosporum reveal adaptation to different hosts and lifestyles but also signatures of common ancestry.</title>
        <authorList>
            <person name="de Wit P.J.G.M."/>
            <person name="van der Burgt A."/>
            <person name="Oekmen B."/>
            <person name="Stergiopoulos I."/>
            <person name="Abd-Elsalam K.A."/>
            <person name="Aerts A.L."/>
            <person name="Bahkali A.H."/>
            <person name="Beenen H.G."/>
            <person name="Chettri P."/>
            <person name="Cox M.P."/>
            <person name="Datema E."/>
            <person name="de Vries R.P."/>
            <person name="Dhillon B."/>
            <person name="Ganley A.R."/>
            <person name="Griffiths S.A."/>
            <person name="Guo Y."/>
            <person name="Hamelin R.C."/>
            <person name="Henrissat B."/>
            <person name="Kabir M.S."/>
            <person name="Jashni M.K."/>
            <person name="Kema G."/>
            <person name="Klaubauf S."/>
            <person name="Lapidus A."/>
            <person name="Levasseur A."/>
            <person name="Lindquist E."/>
            <person name="Mehrabi R."/>
            <person name="Ohm R.A."/>
            <person name="Owen T.J."/>
            <person name="Salamov A."/>
            <person name="Schwelm A."/>
            <person name="Schijlen E."/>
            <person name="Sun H."/>
            <person name="van den Burg H.A."/>
            <person name="van Ham R.C.H.J."/>
            <person name="Zhang S."/>
            <person name="Goodwin S.B."/>
            <person name="Grigoriev I.V."/>
            <person name="Collemare J."/>
            <person name="Bradshaw R.E."/>
        </authorList>
    </citation>
    <scope>NUCLEOTIDE SEQUENCE [LARGE SCALE GENOMIC DNA]</scope>
    <source>
        <strain evidence="6">NZE10 / CBS 128990</strain>
    </source>
</reference>
<dbReference type="SMART" id="SM00321">
    <property type="entry name" value="WSC"/>
    <property type="match status" value="1"/>
</dbReference>
<dbReference type="AlphaFoldDB" id="N1PSG6"/>
<keyword evidence="2" id="KW-0472">Membrane</keyword>
<reference evidence="5 6" key="2">
    <citation type="journal article" date="2012" name="PLoS Pathog.">
        <title>Diverse lifestyles and strategies of plant pathogenesis encoded in the genomes of eighteen Dothideomycetes fungi.</title>
        <authorList>
            <person name="Ohm R.A."/>
            <person name="Feau N."/>
            <person name="Henrissat B."/>
            <person name="Schoch C.L."/>
            <person name="Horwitz B.A."/>
            <person name="Barry K.W."/>
            <person name="Condon B.J."/>
            <person name="Copeland A.C."/>
            <person name="Dhillon B."/>
            <person name="Glaser F."/>
            <person name="Hesse C.N."/>
            <person name="Kosti I."/>
            <person name="LaButti K."/>
            <person name="Lindquist E.A."/>
            <person name="Lucas S."/>
            <person name="Salamov A.A."/>
            <person name="Bradshaw R.E."/>
            <person name="Ciuffetti L."/>
            <person name="Hamelin R.C."/>
            <person name="Kema G.H.J."/>
            <person name="Lawrence C."/>
            <person name="Scott J.A."/>
            <person name="Spatafora J.W."/>
            <person name="Turgeon B.G."/>
            <person name="de Wit P.J.G.M."/>
            <person name="Zhong S."/>
            <person name="Goodwin S.B."/>
            <person name="Grigoriev I.V."/>
        </authorList>
    </citation>
    <scope>NUCLEOTIDE SEQUENCE [LARGE SCALE GENOMIC DNA]</scope>
    <source>
        <strain evidence="6">NZE10 / CBS 128990</strain>
    </source>
</reference>
<name>N1PSG6_DOTSN</name>
<organism evidence="5 6">
    <name type="scientific">Dothistroma septosporum (strain NZE10 / CBS 128990)</name>
    <name type="common">Red band needle blight fungus</name>
    <name type="synonym">Mycosphaerella pini</name>
    <dbReference type="NCBI Taxonomy" id="675120"/>
    <lineage>
        <taxon>Eukaryota</taxon>
        <taxon>Fungi</taxon>
        <taxon>Dikarya</taxon>
        <taxon>Ascomycota</taxon>
        <taxon>Pezizomycotina</taxon>
        <taxon>Dothideomycetes</taxon>
        <taxon>Dothideomycetidae</taxon>
        <taxon>Mycosphaerellales</taxon>
        <taxon>Mycosphaerellaceae</taxon>
        <taxon>Dothistroma</taxon>
    </lineage>
</organism>
<evidence type="ECO:0000256" key="1">
    <source>
        <dbReference type="SAM" id="MobiDB-lite"/>
    </source>
</evidence>
<feature type="chain" id="PRO_5004109562" description="WSC domain-containing protein" evidence="3">
    <location>
        <begin position="20"/>
        <end position="368"/>
    </location>
</feature>
<dbReference type="Pfam" id="PF01822">
    <property type="entry name" value="WSC"/>
    <property type="match status" value="1"/>
</dbReference>
<keyword evidence="2" id="KW-1133">Transmembrane helix</keyword>
<evidence type="ECO:0000256" key="2">
    <source>
        <dbReference type="SAM" id="Phobius"/>
    </source>
</evidence>
<dbReference type="HOGENOM" id="CLU_024893_2_0_1"/>
<accession>N1PSG6</accession>
<dbReference type="PANTHER" id="PTHR16861">
    <property type="entry name" value="GLYCOPROTEIN 38"/>
    <property type="match status" value="1"/>
</dbReference>
<dbReference type="OrthoDB" id="2537459at2759"/>